<reference evidence="2" key="1">
    <citation type="submission" date="2018-05" db="EMBL/GenBank/DDBJ databases">
        <authorList>
            <person name="Lanie J.A."/>
            <person name="Ng W.-L."/>
            <person name="Kazmierczak K.M."/>
            <person name="Andrzejewski T.M."/>
            <person name="Davidsen T.M."/>
            <person name="Wayne K.J."/>
            <person name="Tettelin H."/>
            <person name="Glass J.I."/>
            <person name="Rusch D."/>
            <person name="Podicherti R."/>
            <person name="Tsui H.-C.T."/>
            <person name="Winkler M.E."/>
        </authorList>
    </citation>
    <scope>NUCLEOTIDE SEQUENCE</scope>
</reference>
<sequence>MDADAVELVILGVAQDGGVPQAGCSCQRCIDALADPSLRRNPVACGVRGADGSLHLIEASRALPDHLAIWSSALGLDAGLRPDTVCLTHAHLGHTDGLGQFGIEVMGMRGVPLFASSSVIDVVAKRGLSSPFVCHAVEPGVGFRPSEGCGFDYVLVPVPHRDEEADTHAVVVRGPDSSVLFLPDHDDWSQTLELHGADGIRGWLSQLGVGIALLDGTFWDASELPGRDISQIPHPTITDTLERLGERREGDPRVLFVHMNHSNPVLDRASREAEMVDSLGWSVAEQSSVLRL</sequence>
<accession>A0A381PJ63</accession>
<protein>
    <recommendedName>
        <fullName evidence="1">Metallo-beta-lactamase domain-containing protein</fullName>
    </recommendedName>
</protein>
<dbReference type="AlphaFoldDB" id="A0A381PJ63"/>
<dbReference type="SUPFAM" id="SSF56281">
    <property type="entry name" value="Metallo-hydrolase/oxidoreductase"/>
    <property type="match status" value="1"/>
</dbReference>
<proteinExistence type="predicted"/>
<gene>
    <name evidence="2" type="ORF">METZ01_LOCUS19518</name>
</gene>
<name>A0A381PJ63_9ZZZZ</name>
<organism evidence="2">
    <name type="scientific">marine metagenome</name>
    <dbReference type="NCBI Taxonomy" id="408172"/>
    <lineage>
        <taxon>unclassified sequences</taxon>
        <taxon>metagenomes</taxon>
        <taxon>ecological metagenomes</taxon>
    </lineage>
</organism>
<dbReference type="InterPro" id="IPR036866">
    <property type="entry name" value="RibonucZ/Hydroxyglut_hydro"/>
</dbReference>
<evidence type="ECO:0000313" key="2">
    <source>
        <dbReference type="EMBL" id="SUZ66664.1"/>
    </source>
</evidence>
<dbReference type="Gene3D" id="3.60.15.10">
    <property type="entry name" value="Ribonuclease Z/Hydroxyacylglutathione hydrolase-like"/>
    <property type="match status" value="1"/>
</dbReference>
<dbReference type="InterPro" id="IPR001279">
    <property type="entry name" value="Metallo-B-lactamas"/>
</dbReference>
<feature type="domain" description="Metallo-beta-lactamase" evidence="1">
    <location>
        <begin position="81"/>
        <end position="259"/>
    </location>
</feature>
<dbReference type="Pfam" id="PF12706">
    <property type="entry name" value="Lactamase_B_2"/>
    <property type="match status" value="1"/>
</dbReference>
<dbReference type="EMBL" id="UINC01000990">
    <property type="protein sequence ID" value="SUZ66664.1"/>
    <property type="molecule type" value="Genomic_DNA"/>
</dbReference>
<evidence type="ECO:0000259" key="1">
    <source>
        <dbReference type="Pfam" id="PF12706"/>
    </source>
</evidence>